<evidence type="ECO:0000256" key="2">
    <source>
        <dbReference type="SAM" id="SignalP"/>
    </source>
</evidence>
<feature type="compositionally biased region" description="Pro residues" evidence="1">
    <location>
        <begin position="32"/>
        <end position="49"/>
    </location>
</feature>
<dbReference type="AlphaFoldDB" id="A0AAV9ZQ20"/>
<feature type="region of interest" description="Disordered" evidence="1">
    <location>
        <begin position="23"/>
        <end position="92"/>
    </location>
</feature>
<feature type="compositionally biased region" description="Low complexity" evidence="1">
    <location>
        <begin position="73"/>
        <end position="92"/>
    </location>
</feature>
<dbReference type="EMBL" id="JAWWNJ010000121">
    <property type="protein sequence ID" value="KAK6988594.1"/>
    <property type="molecule type" value="Genomic_DNA"/>
</dbReference>
<reference evidence="3 4" key="1">
    <citation type="journal article" date="2024" name="J Genomics">
        <title>Draft genome sequencing and assembly of Favolaschia claudopus CIRM-BRFM 2984 isolated from oak limbs.</title>
        <authorList>
            <person name="Navarro D."/>
            <person name="Drula E."/>
            <person name="Chaduli D."/>
            <person name="Cazenave R."/>
            <person name="Ahrendt S."/>
            <person name="Wang J."/>
            <person name="Lipzen A."/>
            <person name="Daum C."/>
            <person name="Barry K."/>
            <person name="Grigoriev I.V."/>
            <person name="Favel A."/>
            <person name="Rosso M.N."/>
            <person name="Martin F."/>
        </authorList>
    </citation>
    <scope>NUCLEOTIDE SEQUENCE [LARGE SCALE GENOMIC DNA]</scope>
    <source>
        <strain evidence="3 4">CIRM-BRFM 2984</strain>
    </source>
</reference>
<feature type="compositionally biased region" description="Low complexity" evidence="1">
    <location>
        <begin position="173"/>
        <end position="192"/>
    </location>
</feature>
<protein>
    <submittedName>
        <fullName evidence="3">Uncharacterized protein</fullName>
    </submittedName>
</protein>
<gene>
    <name evidence="3" type="ORF">R3P38DRAFT_273430</name>
</gene>
<comment type="caution">
    <text evidence="3">The sequence shown here is derived from an EMBL/GenBank/DDBJ whole genome shotgun (WGS) entry which is preliminary data.</text>
</comment>
<evidence type="ECO:0000256" key="1">
    <source>
        <dbReference type="SAM" id="MobiDB-lite"/>
    </source>
</evidence>
<organism evidence="3 4">
    <name type="scientific">Favolaschia claudopus</name>
    <dbReference type="NCBI Taxonomy" id="2862362"/>
    <lineage>
        <taxon>Eukaryota</taxon>
        <taxon>Fungi</taxon>
        <taxon>Dikarya</taxon>
        <taxon>Basidiomycota</taxon>
        <taxon>Agaricomycotina</taxon>
        <taxon>Agaricomycetes</taxon>
        <taxon>Agaricomycetidae</taxon>
        <taxon>Agaricales</taxon>
        <taxon>Marasmiineae</taxon>
        <taxon>Mycenaceae</taxon>
        <taxon>Favolaschia</taxon>
    </lineage>
</organism>
<evidence type="ECO:0000313" key="4">
    <source>
        <dbReference type="Proteomes" id="UP001362999"/>
    </source>
</evidence>
<keyword evidence="4" id="KW-1185">Reference proteome</keyword>
<feature type="signal peptide" evidence="2">
    <location>
        <begin position="1"/>
        <end position="21"/>
    </location>
</feature>
<sequence>MLSLLPSILTLSLTPVIFTHATPRRPLHSRTPPLPPAVSPPRSPIPTLPQCPLRSSPRHQRRDIPPSNAVSFPSPDSPLDATSLSPSSAASFSNTPLTALSSAFLPSTLKFSSQLTTRRHRVTTNSTHPSSLAHSTLNPFETLVRADTAFPPLPPSSDPPKTQTQNYLRARLPVSTPPRTRTSPESRPSPLQ</sequence>
<feature type="chain" id="PRO_5043609102" evidence="2">
    <location>
        <begin position="22"/>
        <end position="192"/>
    </location>
</feature>
<name>A0AAV9ZQ20_9AGAR</name>
<dbReference type="Proteomes" id="UP001362999">
    <property type="component" value="Unassembled WGS sequence"/>
</dbReference>
<feature type="region of interest" description="Disordered" evidence="1">
    <location>
        <begin position="147"/>
        <end position="192"/>
    </location>
</feature>
<accession>A0AAV9ZQ20</accession>
<keyword evidence="2" id="KW-0732">Signal</keyword>
<proteinExistence type="predicted"/>
<evidence type="ECO:0000313" key="3">
    <source>
        <dbReference type="EMBL" id="KAK6988594.1"/>
    </source>
</evidence>